<dbReference type="Proteomes" id="UP000187429">
    <property type="component" value="Unassembled WGS sequence"/>
</dbReference>
<dbReference type="CDD" id="cd00303">
    <property type="entry name" value="retropepsin_like"/>
    <property type="match status" value="1"/>
</dbReference>
<organism evidence="1 2">
    <name type="scientific">Smittium culicis</name>
    <dbReference type="NCBI Taxonomy" id="133412"/>
    <lineage>
        <taxon>Eukaryota</taxon>
        <taxon>Fungi</taxon>
        <taxon>Fungi incertae sedis</taxon>
        <taxon>Zoopagomycota</taxon>
        <taxon>Kickxellomycotina</taxon>
        <taxon>Harpellomycetes</taxon>
        <taxon>Harpellales</taxon>
        <taxon>Legeriomycetaceae</taxon>
        <taxon>Smittium</taxon>
    </lineage>
</organism>
<dbReference type="SUPFAM" id="SSF50630">
    <property type="entry name" value="Acid proteases"/>
    <property type="match status" value="1"/>
</dbReference>
<reference evidence="2" key="1">
    <citation type="submission" date="2017-01" db="EMBL/GenBank/DDBJ databases">
        <authorList>
            <person name="Wang Y."/>
            <person name="White M."/>
            <person name="Kvist S."/>
            <person name="Moncalvo J.-M."/>
        </authorList>
    </citation>
    <scope>NUCLEOTIDE SEQUENCE [LARGE SCALE GENOMIC DNA]</scope>
    <source>
        <strain evidence="2">ID-206-W2</strain>
    </source>
</reference>
<proteinExistence type="predicted"/>
<dbReference type="OrthoDB" id="2290219at2759"/>
<gene>
    <name evidence="1" type="ORF">AYI69_g9783</name>
</gene>
<accession>A0A1R1XAB4</accession>
<dbReference type="Gene3D" id="2.40.70.10">
    <property type="entry name" value="Acid Proteases"/>
    <property type="match status" value="1"/>
</dbReference>
<protein>
    <submittedName>
        <fullName evidence="1">Uncharacterized protein</fullName>
    </submittedName>
</protein>
<evidence type="ECO:0000313" key="2">
    <source>
        <dbReference type="Proteomes" id="UP000187429"/>
    </source>
</evidence>
<dbReference type="Pfam" id="PF08284">
    <property type="entry name" value="RVP_2"/>
    <property type="match status" value="1"/>
</dbReference>
<comment type="caution">
    <text evidence="1">The sequence shown here is derived from an EMBL/GenBank/DDBJ whole genome shotgun (WGS) entry which is preliminary data.</text>
</comment>
<dbReference type="AlphaFoldDB" id="A0A1R1XAB4"/>
<sequence length="185" mass="21412">MLNLDSILPDKVEPDKNEEIFEINKNDGSNEEPIIVNLEVNDQNCFGLIDSGASTEVISKKLVDSLNLKTEDLTEPTKIIVANGEKYDIKQRCKFKEKVNTMEILIDALVFDDLKHPLILGRTWLREFNPKIYWKERIATFNEVFYDLDLSKENIVIERNQMSSEIEKNGNFFAIKMIENDLAQL</sequence>
<evidence type="ECO:0000313" key="1">
    <source>
        <dbReference type="EMBL" id="OMJ11573.1"/>
    </source>
</evidence>
<keyword evidence="2" id="KW-1185">Reference proteome</keyword>
<dbReference type="InterPro" id="IPR021109">
    <property type="entry name" value="Peptidase_aspartic_dom_sf"/>
</dbReference>
<name>A0A1R1XAB4_9FUNG</name>
<dbReference type="EMBL" id="LSSM01005992">
    <property type="protein sequence ID" value="OMJ11573.1"/>
    <property type="molecule type" value="Genomic_DNA"/>
</dbReference>